<dbReference type="GO" id="GO:0016020">
    <property type="term" value="C:membrane"/>
    <property type="evidence" value="ECO:0007669"/>
    <property type="project" value="UniProtKB-SubCell"/>
</dbReference>
<dbReference type="PANTHER" id="PTHR13531">
    <property type="entry name" value="GEO07735P1-RELATED-RELATED"/>
    <property type="match status" value="1"/>
</dbReference>
<evidence type="ECO:0000256" key="7">
    <source>
        <dbReference type="SAM" id="Phobius"/>
    </source>
</evidence>
<organism evidence="8 9">
    <name type="scientific">Sus scrofa</name>
    <name type="common">Pig</name>
    <dbReference type="NCBI Taxonomy" id="9823"/>
    <lineage>
        <taxon>Eukaryota</taxon>
        <taxon>Metazoa</taxon>
        <taxon>Chordata</taxon>
        <taxon>Craniata</taxon>
        <taxon>Vertebrata</taxon>
        <taxon>Euteleostomi</taxon>
        <taxon>Mammalia</taxon>
        <taxon>Eutheria</taxon>
        <taxon>Laurasiatheria</taxon>
        <taxon>Artiodactyla</taxon>
        <taxon>Suina</taxon>
        <taxon>Suidae</taxon>
        <taxon>Sus</taxon>
    </lineage>
</organism>
<evidence type="ECO:0000256" key="5">
    <source>
        <dbReference type="ARBA" id="ARBA00023136"/>
    </source>
</evidence>
<reference evidence="8" key="3">
    <citation type="submission" date="2025-09" db="UniProtKB">
        <authorList>
            <consortium name="Ensembl"/>
        </authorList>
    </citation>
    <scope>IDENTIFICATION</scope>
</reference>
<proteinExistence type="predicted"/>
<reference evidence="8" key="1">
    <citation type="journal article" date="2020" name="Gigascience">
        <title>An improved pig reference genome sequence to enable pig genetics and genomics research.</title>
        <authorList>
            <person name="Warr A."/>
            <person name="Affara N."/>
            <person name="Aken B."/>
            <person name="Beiki H."/>
            <person name="Bickhart D.M."/>
            <person name="Billis K."/>
            <person name="Chow W."/>
            <person name="Eory L."/>
            <person name="Finlayson H.A."/>
            <person name="Flicek P."/>
            <person name="Giron C.G."/>
            <person name="Griffin D.K."/>
            <person name="Hall R."/>
            <person name="Hannum G."/>
            <person name="Hourlier T."/>
            <person name="Howe K."/>
            <person name="Hume D.A."/>
            <person name="Izuogu O."/>
            <person name="Kim K."/>
            <person name="Koren S."/>
            <person name="Liu H."/>
            <person name="Manchanda N."/>
            <person name="Martin F.J."/>
            <person name="Nonneman D.J."/>
            <person name="O'Connor R.E."/>
            <person name="Phillippy A.M."/>
            <person name="Rohrer G.A."/>
            <person name="Rosen B.D."/>
            <person name="Rund L.A."/>
            <person name="Sargent C.A."/>
            <person name="Schook L.B."/>
            <person name="Schroeder S.G."/>
            <person name="Schwartz A.S."/>
            <person name="Skinner B.M."/>
            <person name="Talbot R."/>
            <person name="Tseng E."/>
            <person name="Tuggle C.K."/>
            <person name="Watson M."/>
            <person name="Smith T.P.L."/>
            <person name="Archibald A.L."/>
        </authorList>
    </citation>
    <scope>NUCLEOTIDE SEQUENCE [LARGE SCALE GENOMIC DNA]</scope>
    <source>
        <strain evidence="8">Duroc</strain>
    </source>
</reference>
<dbReference type="GO" id="GO:0005929">
    <property type="term" value="C:cilium"/>
    <property type="evidence" value="ECO:0007669"/>
    <property type="project" value="UniProtKB-SubCell"/>
</dbReference>
<evidence type="ECO:0000256" key="6">
    <source>
        <dbReference type="ARBA" id="ARBA00023273"/>
    </source>
</evidence>
<evidence type="ECO:0000256" key="1">
    <source>
        <dbReference type="ARBA" id="ARBA00004138"/>
    </source>
</evidence>
<dbReference type="Pfam" id="PF09799">
    <property type="entry name" value="Transmemb_17"/>
    <property type="match status" value="1"/>
</dbReference>
<dbReference type="Ensembl" id="ENSSSCT00000098832.1">
    <property type="protein sequence ID" value="ENSSSCP00000078312.1"/>
    <property type="gene ID" value="ENSSSCG00000044406.2"/>
</dbReference>
<dbReference type="GeneTree" id="ENSGT00940000153899"/>
<sequence length="86" mass="9534">MAASRRGRTSATVLSSLPLQALLHLSGACYSLYFLATLLLIAYKSQVFTYPHGFLVLDLTLLFLMGILEATRLYLGELKSTWHLAT</sequence>
<comment type="subcellular location">
    <subcellularLocation>
        <location evidence="1">Cell projection</location>
        <location evidence="1">Cilium</location>
    </subcellularLocation>
    <subcellularLocation>
        <location evidence="2">Membrane</location>
        <topology evidence="2">Multi-pass membrane protein</topology>
    </subcellularLocation>
</comment>
<feature type="transmembrane region" description="Helical" evidence="7">
    <location>
        <begin position="21"/>
        <end position="43"/>
    </location>
</feature>
<evidence type="ECO:0000313" key="9">
    <source>
        <dbReference type="Proteomes" id="UP000008227"/>
    </source>
</evidence>
<dbReference type="PROSITE" id="PS51257">
    <property type="entry name" value="PROKAR_LIPOPROTEIN"/>
    <property type="match status" value="1"/>
</dbReference>
<dbReference type="Proteomes" id="UP000008227">
    <property type="component" value="Chromosome 2"/>
</dbReference>
<gene>
    <name evidence="8" type="primary">TMEM80</name>
</gene>
<evidence type="ECO:0000313" key="8">
    <source>
        <dbReference type="Ensembl" id="ENSSSCP00000078312.1"/>
    </source>
</evidence>
<keyword evidence="4 7" id="KW-1133">Transmembrane helix</keyword>
<protein>
    <submittedName>
        <fullName evidence="8">Transmembrane protein 80</fullName>
    </submittedName>
</protein>
<accession>A0A8W4FG69</accession>
<dbReference type="AlphaFoldDB" id="A0A8W4FG69"/>
<evidence type="ECO:0000256" key="2">
    <source>
        <dbReference type="ARBA" id="ARBA00004141"/>
    </source>
</evidence>
<evidence type="ECO:0000256" key="3">
    <source>
        <dbReference type="ARBA" id="ARBA00022692"/>
    </source>
</evidence>
<keyword evidence="3 7" id="KW-0812">Transmembrane</keyword>
<keyword evidence="9" id="KW-1185">Reference proteome</keyword>
<dbReference type="PANTHER" id="PTHR13531:SF8">
    <property type="entry name" value="TRANSMEMBRANE PROTEIN 80"/>
    <property type="match status" value="1"/>
</dbReference>
<keyword evidence="5 7" id="KW-0472">Membrane</keyword>
<dbReference type="InterPro" id="IPR019184">
    <property type="entry name" value="Uncharacterised_TM-17"/>
</dbReference>
<evidence type="ECO:0000256" key="4">
    <source>
        <dbReference type="ARBA" id="ARBA00022989"/>
    </source>
</evidence>
<keyword evidence="6" id="KW-0966">Cell projection</keyword>
<name>A0A8W4FG69_PIG</name>
<feature type="transmembrane region" description="Helical" evidence="7">
    <location>
        <begin position="55"/>
        <end position="75"/>
    </location>
</feature>
<reference evidence="8" key="2">
    <citation type="submission" date="2025-08" db="UniProtKB">
        <authorList>
            <consortium name="Ensembl"/>
        </authorList>
    </citation>
    <scope>IDENTIFICATION</scope>
</reference>